<comment type="caution">
    <text evidence="2">The sequence shown here is derived from an EMBL/GenBank/DDBJ whole genome shotgun (WGS) entry which is preliminary data.</text>
</comment>
<feature type="region of interest" description="Disordered" evidence="1">
    <location>
        <begin position="52"/>
        <end position="84"/>
    </location>
</feature>
<dbReference type="Proteomes" id="UP001445335">
    <property type="component" value="Unassembled WGS sequence"/>
</dbReference>
<sequence length="84" mass="9470">MYDNEALLQYFTSQGLLHRTWWVLAAAVWRSRTGTRPQGLLHRTCGWLTAHAAGRRSSSSTEELANPLSTSYQRASQDSSFMHG</sequence>
<protein>
    <submittedName>
        <fullName evidence="2">Uncharacterized protein</fullName>
    </submittedName>
</protein>
<name>A0AAW1SI36_9CHLO</name>
<evidence type="ECO:0000313" key="2">
    <source>
        <dbReference type="EMBL" id="KAK9845732.1"/>
    </source>
</evidence>
<proteinExistence type="predicted"/>
<gene>
    <name evidence="2" type="ORF">WJX81_000811</name>
</gene>
<organism evidence="2 3">
    <name type="scientific">Elliptochloris bilobata</name>
    <dbReference type="NCBI Taxonomy" id="381761"/>
    <lineage>
        <taxon>Eukaryota</taxon>
        <taxon>Viridiplantae</taxon>
        <taxon>Chlorophyta</taxon>
        <taxon>core chlorophytes</taxon>
        <taxon>Trebouxiophyceae</taxon>
        <taxon>Trebouxiophyceae incertae sedis</taxon>
        <taxon>Elliptochloris clade</taxon>
        <taxon>Elliptochloris</taxon>
    </lineage>
</organism>
<dbReference type="AlphaFoldDB" id="A0AAW1SI36"/>
<evidence type="ECO:0000313" key="3">
    <source>
        <dbReference type="Proteomes" id="UP001445335"/>
    </source>
</evidence>
<keyword evidence="3" id="KW-1185">Reference proteome</keyword>
<accession>A0AAW1SI36</accession>
<feature type="compositionally biased region" description="Polar residues" evidence="1">
    <location>
        <begin position="56"/>
        <end position="84"/>
    </location>
</feature>
<evidence type="ECO:0000256" key="1">
    <source>
        <dbReference type="SAM" id="MobiDB-lite"/>
    </source>
</evidence>
<reference evidence="2 3" key="1">
    <citation type="journal article" date="2024" name="Nat. Commun.">
        <title>Phylogenomics reveals the evolutionary origins of lichenization in chlorophyte algae.</title>
        <authorList>
            <person name="Puginier C."/>
            <person name="Libourel C."/>
            <person name="Otte J."/>
            <person name="Skaloud P."/>
            <person name="Haon M."/>
            <person name="Grisel S."/>
            <person name="Petersen M."/>
            <person name="Berrin J.G."/>
            <person name="Delaux P.M."/>
            <person name="Dal Grande F."/>
            <person name="Keller J."/>
        </authorList>
    </citation>
    <scope>NUCLEOTIDE SEQUENCE [LARGE SCALE GENOMIC DNA]</scope>
    <source>
        <strain evidence="2 3">SAG 245.80</strain>
    </source>
</reference>
<dbReference type="EMBL" id="JALJOU010000002">
    <property type="protein sequence ID" value="KAK9845732.1"/>
    <property type="molecule type" value="Genomic_DNA"/>
</dbReference>